<evidence type="ECO:0008006" key="3">
    <source>
        <dbReference type="Google" id="ProtNLM"/>
    </source>
</evidence>
<dbReference type="STRING" id="1114924.SAMN05216258_110267"/>
<reference evidence="1 2" key="1">
    <citation type="submission" date="2016-10" db="EMBL/GenBank/DDBJ databases">
        <authorList>
            <person name="de Groot N.N."/>
        </authorList>
    </citation>
    <scope>NUCLEOTIDE SEQUENCE [LARGE SCALE GENOMIC DNA]</scope>
    <source>
        <strain evidence="1 2">CGMCC 1.11030</strain>
    </source>
</reference>
<dbReference type="SUPFAM" id="SSF46955">
    <property type="entry name" value="Putative DNA-binding domain"/>
    <property type="match status" value="1"/>
</dbReference>
<protein>
    <recommendedName>
        <fullName evidence="3">Helix-turn-helix domain-containing protein</fullName>
    </recommendedName>
</protein>
<name>A0A1I3M144_9RHOB</name>
<dbReference type="EMBL" id="FOQH01000010">
    <property type="protein sequence ID" value="SFI90739.1"/>
    <property type="molecule type" value="Genomic_DNA"/>
</dbReference>
<dbReference type="AlphaFoldDB" id="A0A1I3M144"/>
<keyword evidence="2" id="KW-1185">Reference proteome</keyword>
<accession>A0A1I3M144</accession>
<dbReference type="InterPro" id="IPR009061">
    <property type="entry name" value="DNA-bd_dom_put_sf"/>
</dbReference>
<evidence type="ECO:0000313" key="2">
    <source>
        <dbReference type="Proteomes" id="UP000199377"/>
    </source>
</evidence>
<dbReference type="Proteomes" id="UP000199377">
    <property type="component" value="Unassembled WGS sequence"/>
</dbReference>
<organism evidence="1 2">
    <name type="scientific">Albimonas pacifica</name>
    <dbReference type="NCBI Taxonomy" id="1114924"/>
    <lineage>
        <taxon>Bacteria</taxon>
        <taxon>Pseudomonadati</taxon>
        <taxon>Pseudomonadota</taxon>
        <taxon>Alphaproteobacteria</taxon>
        <taxon>Rhodobacterales</taxon>
        <taxon>Paracoccaceae</taxon>
        <taxon>Albimonas</taxon>
    </lineage>
</organism>
<sequence length="77" mass="8814">MDYDNAPARAEKPAKHVWLDVREASEFCGLTVATLAQYRQLRKKGLSRGPAFQRVQGSIFYSQAECEAWLQRRRAGK</sequence>
<evidence type="ECO:0000313" key="1">
    <source>
        <dbReference type="EMBL" id="SFI90739.1"/>
    </source>
</evidence>
<proteinExistence type="predicted"/>
<dbReference type="RefSeq" id="WP_177236358.1">
    <property type="nucleotide sequence ID" value="NZ_FOQH01000010.1"/>
</dbReference>
<gene>
    <name evidence="1" type="ORF">SAMN05216258_110267</name>
</gene>